<protein>
    <submittedName>
        <fullName evidence="2">Uncharacterized protein</fullName>
    </submittedName>
</protein>
<keyword evidence="3" id="KW-1185">Reference proteome</keyword>
<accession>A0A4D6L2E7</accession>
<sequence>MKKKRPLSRTQEEEATRSTVSRAGEETRRGEILGVRFSPATPLVVAGVDVYRRSWDVQWQHLALKLWCAEIRRKRLPEKKEF</sequence>
<organism evidence="2 3">
    <name type="scientific">Vigna unguiculata</name>
    <name type="common">Cowpea</name>
    <dbReference type="NCBI Taxonomy" id="3917"/>
    <lineage>
        <taxon>Eukaryota</taxon>
        <taxon>Viridiplantae</taxon>
        <taxon>Streptophyta</taxon>
        <taxon>Embryophyta</taxon>
        <taxon>Tracheophyta</taxon>
        <taxon>Spermatophyta</taxon>
        <taxon>Magnoliopsida</taxon>
        <taxon>eudicotyledons</taxon>
        <taxon>Gunneridae</taxon>
        <taxon>Pentapetalae</taxon>
        <taxon>rosids</taxon>
        <taxon>fabids</taxon>
        <taxon>Fabales</taxon>
        <taxon>Fabaceae</taxon>
        <taxon>Papilionoideae</taxon>
        <taxon>50 kb inversion clade</taxon>
        <taxon>NPAAA clade</taxon>
        <taxon>indigoferoid/millettioid clade</taxon>
        <taxon>Phaseoleae</taxon>
        <taxon>Vigna</taxon>
    </lineage>
</organism>
<dbReference type="AlphaFoldDB" id="A0A4D6L2E7"/>
<reference evidence="2 3" key="1">
    <citation type="submission" date="2019-04" db="EMBL/GenBank/DDBJ databases">
        <title>An improved genome assembly and genetic linkage map for asparagus bean, Vigna unguiculata ssp. sesquipedialis.</title>
        <authorList>
            <person name="Xia Q."/>
            <person name="Zhang R."/>
            <person name="Dong Y."/>
        </authorList>
    </citation>
    <scope>NUCLEOTIDE SEQUENCE [LARGE SCALE GENOMIC DNA]</scope>
    <source>
        <tissue evidence="2">Leaf</tissue>
    </source>
</reference>
<evidence type="ECO:0000256" key="1">
    <source>
        <dbReference type="SAM" id="MobiDB-lite"/>
    </source>
</evidence>
<dbReference type="EMBL" id="CP039346">
    <property type="protein sequence ID" value="QCD82682.1"/>
    <property type="molecule type" value="Genomic_DNA"/>
</dbReference>
<gene>
    <name evidence="2" type="ORF">DEO72_LG2g3022</name>
</gene>
<dbReference type="Proteomes" id="UP000501690">
    <property type="component" value="Linkage Group LG2"/>
</dbReference>
<proteinExistence type="predicted"/>
<name>A0A4D6L2E7_VIGUN</name>
<feature type="region of interest" description="Disordered" evidence="1">
    <location>
        <begin position="1"/>
        <end position="27"/>
    </location>
</feature>
<evidence type="ECO:0000313" key="2">
    <source>
        <dbReference type="EMBL" id="QCD82682.1"/>
    </source>
</evidence>
<evidence type="ECO:0000313" key="3">
    <source>
        <dbReference type="Proteomes" id="UP000501690"/>
    </source>
</evidence>